<dbReference type="Proteomes" id="UP000525078">
    <property type="component" value="Unassembled WGS sequence"/>
</dbReference>
<sequence length="150" mass="16838">MKWILGYGTRLVWNSVTSTLSAPSKRREAVRDEITCETRRLRLGSTADIVDGFVIEKHGHIGVFKKGVSRQNTVVRLHHRCGDLWRRVNGETQLRFLSVVNGETLQQKGSEPRSGTSTDGIEDQKSLETSTVISELSDSIQTEINNLFPN</sequence>
<reference evidence="2 3" key="1">
    <citation type="journal article" date="2020" name="bioRxiv">
        <title>Sequence and annotation of 42 cannabis genomes reveals extensive copy number variation in cannabinoid synthesis and pathogen resistance genes.</title>
        <authorList>
            <person name="Mckernan K.J."/>
            <person name="Helbert Y."/>
            <person name="Kane L.T."/>
            <person name="Ebling H."/>
            <person name="Zhang L."/>
            <person name="Liu B."/>
            <person name="Eaton Z."/>
            <person name="Mclaughlin S."/>
            <person name="Kingan S."/>
            <person name="Baybayan P."/>
            <person name="Concepcion G."/>
            <person name="Jordan M."/>
            <person name="Riva A."/>
            <person name="Barbazuk W."/>
            <person name="Harkins T."/>
        </authorList>
    </citation>
    <scope>NUCLEOTIDE SEQUENCE [LARGE SCALE GENOMIC DNA]</scope>
    <source>
        <strain evidence="3">cv. Jamaican Lion 4</strain>
        <tissue evidence="2">Leaf</tissue>
    </source>
</reference>
<evidence type="ECO:0000313" key="3">
    <source>
        <dbReference type="Proteomes" id="UP000525078"/>
    </source>
</evidence>
<evidence type="ECO:0000256" key="1">
    <source>
        <dbReference type="SAM" id="MobiDB-lite"/>
    </source>
</evidence>
<organism evidence="2 3">
    <name type="scientific">Cannabis sativa</name>
    <name type="common">Hemp</name>
    <name type="synonym">Marijuana</name>
    <dbReference type="NCBI Taxonomy" id="3483"/>
    <lineage>
        <taxon>Eukaryota</taxon>
        <taxon>Viridiplantae</taxon>
        <taxon>Streptophyta</taxon>
        <taxon>Embryophyta</taxon>
        <taxon>Tracheophyta</taxon>
        <taxon>Spermatophyta</taxon>
        <taxon>Magnoliopsida</taxon>
        <taxon>eudicotyledons</taxon>
        <taxon>Gunneridae</taxon>
        <taxon>Pentapetalae</taxon>
        <taxon>rosids</taxon>
        <taxon>fabids</taxon>
        <taxon>Rosales</taxon>
        <taxon>Cannabaceae</taxon>
        <taxon>Cannabis</taxon>
    </lineage>
</organism>
<comment type="caution">
    <text evidence="2">The sequence shown here is derived from an EMBL/GenBank/DDBJ whole genome shotgun (WGS) entry which is preliminary data.</text>
</comment>
<accession>A0A7J6FVJ1</accession>
<feature type="compositionally biased region" description="Polar residues" evidence="1">
    <location>
        <begin position="105"/>
        <end position="119"/>
    </location>
</feature>
<dbReference type="AlphaFoldDB" id="A0A7J6FVJ1"/>
<name>A0A7J6FVJ1_CANSA</name>
<protein>
    <submittedName>
        <fullName evidence="2">Uncharacterized protein</fullName>
    </submittedName>
</protein>
<dbReference type="EMBL" id="JAATIP010000094">
    <property type="protein sequence ID" value="KAF4374688.1"/>
    <property type="molecule type" value="Genomic_DNA"/>
</dbReference>
<evidence type="ECO:0000313" key="2">
    <source>
        <dbReference type="EMBL" id="KAF4374688.1"/>
    </source>
</evidence>
<gene>
    <name evidence="2" type="ORF">F8388_020209</name>
</gene>
<proteinExistence type="predicted"/>
<feature type="region of interest" description="Disordered" evidence="1">
    <location>
        <begin position="105"/>
        <end position="129"/>
    </location>
</feature>